<dbReference type="AlphaFoldDB" id="A0A7D8YS61"/>
<name>A0A7D8YS61_9HELO</name>
<dbReference type="GO" id="GO:0006107">
    <property type="term" value="P:oxaloacetate metabolic process"/>
    <property type="evidence" value="ECO:0007669"/>
    <property type="project" value="UniProtKB-ARBA"/>
</dbReference>
<dbReference type="GO" id="GO:0050163">
    <property type="term" value="F:oxaloacetate tautomerase activity"/>
    <property type="evidence" value="ECO:0007669"/>
    <property type="project" value="UniProtKB-ARBA"/>
</dbReference>
<dbReference type="PANTHER" id="PTHR11820:SF86">
    <property type="entry name" value="FUMARYLACETOACETATE HYDROLASE FAMILY PROTEIN (AFU_ORTHOLOGUE AFUA_7G07000)"/>
    <property type="match status" value="1"/>
</dbReference>
<sequence length="280" mass="30734">MAFWDSLIRFTASEDKETYWAELHLHTHVELGLEVDGFSSIQALENGEGSKRVTVKKLLAPTPNPATPIYCIGLNYRNHAEEAKLTPPSCPPMWFKPAAALANHGDDILFPTVAHTNFPDFEGELTVILRGPIKSIAKEDVISSILGYTIGNDLTARMFQDPKRTGGQYTYAKAFDAFAPLGPRLVHPSKFTPSAPTSVTTRVNGKVVQQSPLDFIFPVAEIVSYLSQGTTLPYGSAIMTGTPAGVGWFQDPQTPLHDGDVVEVEIQPIGILRNRILFER</sequence>
<evidence type="ECO:0000256" key="2">
    <source>
        <dbReference type="ARBA" id="ARBA00022723"/>
    </source>
</evidence>
<evidence type="ECO:0000313" key="4">
    <source>
        <dbReference type="EMBL" id="TVY59330.1"/>
    </source>
</evidence>
<accession>A0A7D8YS61</accession>
<protein>
    <recommendedName>
        <fullName evidence="3">Fumarylacetoacetase-like C-terminal domain-containing protein</fullName>
    </recommendedName>
</protein>
<dbReference type="Proteomes" id="UP000481288">
    <property type="component" value="Unassembled WGS sequence"/>
</dbReference>
<dbReference type="GO" id="GO:0046872">
    <property type="term" value="F:metal ion binding"/>
    <property type="evidence" value="ECO:0007669"/>
    <property type="project" value="UniProtKB-KW"/>
</dbReference>
<evidence type="ECO:0000259" key="3">
    <source>
        <dbReference type="Pfam" id="PF01557"/>
    </source>
</evidence>
<dbReference type="SUPFAM" id="SSF56529">
    <property type="entry name" value="FAH"/>
    <property type="match status" value="1"/>
</dbReference>
<keyword evidence="5" id="KW-1185">Reference proteome</keyword>
<dbReference type="InterPro" id="IPR011234">
    <property type="entry name" value="Fumarylacetoacetase-like_C"/>
</dbReference>
<organism evidence="4 5">
    <name type="scientific">Lachnellula cervina</name>
    <dbReference type="NCBI Taxonomy" id="1316786"/>
    <lineage>
        <taxon>Eukaryota</taxon>
        <taxon>Fungi</taxon>
        <taxon>Dikarya</taxon>
        <taxon>Ascomycota</taxon>
        <taxon>Pezizomycotina</taxon>
        <taxon>Leotiomycetes</taxon>
        <taxon>Helotiales</taxon>
        <taxon>Lachnaceae</taxon>
        <taxon>Lachnellula</taxon>
    </lineage>
</organism>
<comment type="similarity">
    <text evidence="1">Belongs to the FAH family.</text>
</comment>
<evidence type="ECO:0000256" key="1">
    <source>
        <dbReference type="ARBA" id="ARBA00010211"/>
    </source>
</evidence>
<proteinExistence type="inferred from homology"/>
<dbReference type="OrthoDB" id="411064at2759"/>
<dbReference type="GO" id="GO:0018773">
    <property type="term" value="F:acetylpyruvate hydrolase activity"/>
    <property type="evidence" value="ECO:0007669"/>
    <property type="project" value="TreeGrafter"/>
</dbReference>
<dbReference type="FunFam" id="3.90.850.10:FF:000002">
    <property type="entry name" value="2-hydroxyhepta-2,4-diene-1,7-dioate isomerase"/>
    <property type="match status" value="1"/>
</dbReference>
<keyword evidence="2" id="KW-0479">Metal-binding</keyword>
<dbReference type="Pfam" id="PF01557">
    <property type="entry name" value="FAA_hydrolase"/>
    <property type="match status" value="1"/>
</dbReference>
<reference evidence="4 5" key="1">
    <citation type="submission" date="2018-05" db="EMBL/GenBank/DDBJ databases">
        <title>Whole genome sequencing for identification of molecular markers to develop diagnostic detection tools for the regulated plant pathogen Lachnellula willkommii.</title>
        <authorList>
            <person name="Giroux E."/>
            <person name="Bilodeau G."/>
        </authorList>
    </citation>
    <scope>NUCLEOTIDE SEQUENCE [LARGE SCALE GENOMIC DNA]</scope>
    <source>
        <strain evidence="4 5">CBS 625.97</strain>
    </source>
</reference>
<evidence type="ECO:0000313" key="5">
    <source>
        <dbReference type="Proteomes" id="UP000481288"/>
    </source>
</evidence>
<dbReference type="EMBL" id="QGMG01000006">
    <property type="protein sequence ID" value="TVY59330.1"/>
    <property type="molecule type" value="Genomic_DNA"/>
</dbReference>
<dbReference type="Gene3D" id="3.90.850.10">
    <property type="entry name" value="Fumarylacetoacetase-like, C-terminal domain"/>
    <property type="match status" value="1"/>
</dbReference>
<dbReference type="InterPro" id="IPR036663">
    <property type="entry name" value="Fumarylacetoacetase_C_sf"/>
</dbReference>
<feature type="domain" description="Fumarylacetoacetase-like C-terminal" evidence="3">
    <location>
        <begin position="69"/>
        <end position="276"/>
    </location>
</feature>
<dbReference type="PANTHER" id="PTHR11820">
    <property type="entry name" value="ACYLPYRUVASE"/>
    <property type="match status" value="1"/>
</dbReference>
<comment type="caution">
    <text evidence="4">The sequence shown here is derived from an EMBL/GenBank/DDBJ whole genome shotgun (WGS) entry which is preliminary data.</text>
</comment>
<gene>
    <name evidence="4" type="ORF">LCER1_G000725</name>
</gene>